<dbReference type="EMBL" id="FQWT01000001">
    <property type="protein sequence ID" value="SHG72793.1"/>
    <property type="molecule type" value="Genomic_DNA"/>
</dbReference>
<dbReference type="AlphaFoldDB" id="A0A1M5M7P0"/>
<organism evidence="1 2">
    <name type="scientific">Chryseobacterium oranimense</name>
    <dbReference type="NCBI Taxonomy" id="421058"/>
    <lineage>
        <taxon>Bacteria</taxon>
        <taxon>Pseudomonadati</taxon>
        <taxon>Bacteroidota</taxon>
        <taxon>Flavobacteriia</taxon>
        <taxon>Flavobacteriales</taxon>
        <taxon>Weeksellaceae</taxon>
        <taxon>Chryseobacterium group</taxon>
        <taxon>Chryseobacterium</taxon>
    </lineage>
</organism>
<evidence type="ECO:0000313" key="2">
    <source>
        <dbReference type="Proteomes" id="UP000184047"/>
    </source>
</evidence>
<accession>A0A1M5M7P0</accession>
<dbReference type="STRING" id="421058.SAMN05421866_1342"/>
<dbReference type="OrthoDB" id="1239135at2"/>
<sequence length="258" mass="30568">MGRNTEIYMFDKEKASAHLYEDLKHTTFHKRTFKTYLEDRKKELSGTDFEVGFEEILNTIKNDINAITPDELFEINLFLSEEIHSKFSAEGYPVIEKHLQNLNDRFGIILLYELPTSTVCTSYMFQYGNYTHYFPIYDMPSKDGGTNLDSKDFLHFNDYMILLTKMILDNKLDGYEYTFTKDEEEIIHHITEENQNHLILFKEVENEYEFLKNAISTDTNGPNAQTIYYAYTFFKQSLEMKSRIQTEKNPRIVILDSY</sequence>
<reference evidence="2" key="1">
    <citation type="submission" date="2016-11" db="EMBL/GenBank/DDBJ databases">
        <authorList>
            <person name="Varghese N."/>
            <person name="Submissions S."/>
        </authorList>
    </citation>
    <scope>NUCLEOTIDE SEQUENCE [LARGE SCALE GENOMIC DNA]</scope>
    <source>
        <strain evidence="2">DSM 19055</strain>
    </source>
</reference>
<dbReference type="eggNOG" id="ENOG5033WGB">
    <property type="taxonomic scope" value="Bacteria"/>
</dbReference>
<gene>
    <name evidence="1" type="ORF">SAMN05421866_1342</name>
</gene>
<keyword evidence="2" id="KW-1185">Reference proteome</keyword>
<dbReference type="RefSeq" id="WP_073061109.1">
    <property type="nucleotide sequence ID" value="NZ_FQWT01000001.1"/>
</dbReference>
<evidence type="ECO:0000313" key="1">
    <source>
        <dbReference type="EMBL" id="SHG72793.1"/>
    </source>
</evidence>
<name>A0A1M5M7P0_9FLAO</name>
<dbReference type="Proteomes" id="UP000184047">
    <property type="component" value="Unassembled WGS sequence"/>
</dbReference>
<proteinExistence type="predicted"/>
<protein>
    <submittedName>
        <fullName evidence="1">Uncharacterized protein</fullName>
    </submittedName>
</protein>